<evidence type="ECO:0000256" key="3">
    <source>
        <dbReference type="ARBA" id="ARBA00023163"/>
    </source>
</evidence>
<dbReference type="GO" id="GO:0006355">
    <property type="term" value="P:regulation of DNA-templated transcription"/>
    <property type="evidence" value="ECO:0007669"/>
    <property type="project" value="InterPro"/>
</dbReference>
<dbReference type="AlphaFoldDB" id="A0AAV0IB37"/>
<organism evidence="7 8">
    <name type="scientific">Linum tenue</name>
    <dbReference type="NCBI Taxonomy" id="586396"/>
    <lineage>
        <taxon>Eukaryota</taxon>
        <taxon>Viridiplantae</taxon>
        <taxon>Streptophyta</taxon>
        <taxon>Embryophyta</taxon>
        <taxon>Tracheophyta</taxon>
        <taxon>Spermatophyta</taxon>
        <taxon>Magnoliopsida</taxon>
        <taxon>eudicotyledons</taxon>
        <taxon>Gunneridae</taxon>
        <taxon>Pentapetalae</taxon>
        <taxon>rosids</taxon>
        <taxon>fabids</taxon>
        <taxon>Malpighiales</taxon>
        <taxon>Linaceae</taxon>
        <taxon>Linum</taxon>
    </lineage>
</organism>
<evidence type="ECO:0000256" key="1">
    <source>
        <dbReference type="ARBA" id="ARBA00023015"/>
    </source>
</evidence>
<evidence type="ECO:0000259" key="6">
    <source>
        <dbReference type="PROSITE" id="PS51005"/>
    </source>
</evidence>
<keyword evidence="8" id="KW-1185">Reference proteome</keyword>
<keyword evidence="1" id="KW-0805">Transcription regulation</keyword>
<dbReference type="InterPro" id="IPR003441">
    <property type="entry name" value="NAC-dom"/>
</dbReference>
<dbReference type="PROSITE" id="PS51005">
    <property type="entry name" value="NAC"/>
    <property type="match status" value="1"/>
</dbReference>
<dbReference type="InterPro" id="IPR036093">
    <property type="entry name" value="NAC_dom_sf"/>
</dbReference>
<dbReference type="Gene3D" id="2.170.150.80">
    <property type="entry name" value="NAC domain"/>
    <property type="match status" value="1"/>
</dbReference>
<feature type="region of interest" description="Disordered" evidence="5">
    <location>
        <begin position="52"/>
        <end position="84"/>
    </location>
</feature>
<keyword evidence="4" id="KW-0539">Nucleus</keyword>
<evidence type="ECO:0000313" key="8">
    <source>
        <dbReference type="Proteomes" id="UP001154282"/>
    </source>
</evidence>
<reference evidence="7" key="1">
    <citation type="submission" date="2022-08" db="EMBL/GenBank/DDBJ databases">
        <authorList>
            <person name="Gutierrez-Valencia J."/>
        </authorList>
    </citation>
    <scope>NUCLEOTIDE SEQUENCE</scope>
</reference>
<evidence type="ECO:0000313" key="7">
    <source>
        <dbReference type="EMBL" id="CAI0394731.1"/>
    </source>
</evidence>
<evidence type="ECO:0000256" key="4">
    <source>
        <dbReference type="ARBA" id="ARBA00023242"/>
    </source>
</evidence>
<evidence type="ECO:0000256" key="2">
    <source>
        <dbReference type="ARBA" id="ARBA00023125"/>
    </source>
</evidence>
<keyword evidence="3" id="KW-0804">Transcription</keyword>
<gene>
    <name evidence="7" type="ORF">LITE_LOCUS8426</name>
</gene>
<dbReference type="EMBL" id="CAMGYJ010000003">
    <property type="protein sequence ID" value="CAI0394731.1"/>
    <property type="molecule type" value="Genomic_DNA"/>
</dbReference>
<name>A0AAV0IB37_9ROSI</name>
<dbReference type="Proteomes" id="UP001154282">
    <property type="component" value="Unassembled WGS sequence"/>
</dbReference>
<dbReference type="GO" id="GO:0003677">
    <property type="term" value="F:DNA binding"/>
    <property type="evidence" value="ECO:0007669"/>
    <property type="project" value="UniProtKB-KW"/>
</dbReference>
<sequence length="84" mass="9729">MLGRDDEVRCIAEVNVNKFESWELPKVDTEEAVCYFLAAPDYKYGNRKRAKRTTKADYRKPANKERLVRAESTGEEAQRSKMGI</sequence>
<dbReference type="Pfam" id="PF02365">
    <property type="entry name" value="NAM"/>
    <property type="match status" value="1"/>
</dbReference>
<protein>
    <recommendedName>
        <fullName evidence="6">NAC domain-containing protein</fullName>
    </recommendedName>
</protein>
<accession>A0AAV0IB37</accession>
<feature type="domain" description="NAC" evidence="6">
    <location>
        <begin position="1"/>
        <end position="84"/>
    </location>
</feature>
<keyword evidence="2" id="KW-0238">DNA-binding</keyword>
<proteinExistence type="predicted"/>
<dbReference type="SUPFAM" id="SSF101941">
    <property type="entry name" value="NAC domain"/>
    <property type="match status" value="1"/>
</dbReference>
<feature type="compositionally biased region" description="Basic and acidic residues" evidence="5">
    <location>
        <begin position="54"/>
        <end position="69"/>
    </location>
</feature>
<comment type="caution">
    <text evidence="7">The sequence shown here is derived from an EMBL/GenBank/DDBJ whole genome shotgun (WGS) entry which is preliminary data.</text>
</comment>
<evidence type="ECO:0000256" key="5">
    <source>
        <dbReference type="SAM" id="MobiDB-lite"/>
    </source>
</evidence>